<sequence>MVLEEGGDLCSGRNFGRKWRSFWAEGWLYCAHSTGKFACAERMDKTGGLEKIRQNMDKKTERMGLTLYTAA</sequence>
<keyword evidence="2" id="KW-1185">Reference proteome</keyword>
<name>A0A8J2P6E9_9HEXA</name>
<dbReference type="EMBL" id="CAJVCH010133098">
    <property type="protein sequence ID" value="CAG7726261.1"/>
    <property type="molecule type" value="Genomic_DNA"/>
</dbReference>
<accession>A0A8J2P6E9</accession>
<organism evidence="1 2">
    <name type="scientific">Allacma fusca</name>
    <dbReference type="NCBI Taxonomy" id="39272"/>
    <lineage>
        <taxon>Eukaryota</taxon>
        <taxon>Metazoa</taxon>
        <taxon>Ecdysozoa</taxon>
        <taxon>Arthropoda</taxon>
        <taxon>Hexapoda</taxon>
        <taxon>Collembola</taxon>
        <taxon>Symphypleona</taxon>
        <taxon>Sminthuridae</taxon>
        <taxon>Allacma</taxon>
    </lineage>
</organism>
<reference evidence="1" key="1">
    <citation type="submission" date="2021-06" db="EMBL/GenBank/DDBJ databases">
        <authorList>
            <person name="Hodson N. C."/>
            <person name="Mongue J. A."/>
            <person name="Jaron S. K."/>
        </authorList>
    </citation>
    <scope>NUCLEOTIDE SEQUENCE</scope>
</reference>
<dbReference type="Proteomes" id="UP000708208">
    <property type="component" value="Unassembled WGS sequence"/>
</dbReference>
<evidence type="ECO:0000313" key="1">
    <source>
        <dbReference type="EMBL" id="CAG7726261.1"/>
    </source>
</evidence>
<protein>
    <submittedName>
        <fullName evidence="1">Uncharacterized protein</fullName>
    </submittedName>
</protein>
<proteinExistence type="predicted"/>
<comment type="caution">
    <text evidence="1">The sequence shown here is derived from an EMBL/GenBank/DDBJ whole genome shotgun (WGS) entry which is preliminary data.</text>
</comment>
<dbReference type="AlphaFoldDB" id="A0A8J2P6E9"/>
<gene>
    <name evidence="1" type="ORF">AFUS01_LOCUS15180</name>
</gene>
<evidence type="ECO:0000313" key="2">
    <source>
        <dbReference type="Proteomes" id="UP000708208"/>
    </source>
</evidence>